<dbReference type="InterPro" id="IPR037061">
    <property type="entry name" value="Lytic_TGlycoase_superhlx_L_sf"/>
</dbReference>
<dbReference type="InterPro" id="IPR008939">
    <property type="entry name" value="Lytic_TGlycosylase_superhlx_U"/>
</dbReference>
<gene>
    <name evidence="5" type="ORF">ACFFIT_01915</name>
</gene>
<dbReference type="Gene3D" id="1.25.20.10">
    <property type="entry name" value="Bacterial muramidases"/>
    <property type="match status" value="1"/>
</dbReference>
<dbReference type="SUPFAM" id="SSF53955">
    <property type="entry name" value="Lysozyme-like"/>
    <property type="match status" value="1"/>
</dbReference>
<dbReference type="CDD" id="cd13401">
    <property type="entry name" value="Slt70-like"/>
    <property type="match status" value="1"/>
</dbReference>
<dbReference type="InterPro" id="IPR023346">
    <property type="entry name" value="Lysozyme-like_dom_sf"/>
</dbReference>
<dbReference type="InterPro" id="IPR012289">
    <property type="entry name" value="Lytic_TGlycosylase_superhlx_L"/>
</dbReference>
<evidence type="ECO:0000313" key="5">
    <source>
        <dbReference type="EMBL" id="MFC0178860.1"/>
    </source>
</evidence>
<dbReference type="Gene3D" id="1.10.530.10">
    <property type="match status" value="1"/>
</dbReference>
<evidence type="ECO:0000256" key="1">
    <source>
        <dbReference type="ARBA" id="ARBA00007734"/>
    </source>
</evidence>
<evidence type="ECO:0000256" key="2">
    <source>
        <dbReference type="ARBA" id="ARBA00022729"/>
    </source>
</evidence>
<protein>
    <submittedName>
        <fullName evidence="5">Transglycosylase SLT domain-containing protein</fullName>
    </submittedName>
</protein>
<proteinExistence type="inferred from homology"/>
<organism evidence="5 6">
    <name type="scientific">Thorsellia kenyensis</name>
    <dbReference type="NCBI Taxonomy" id="1549888"/>
    <lineage>
        <taxon>Bacteria</taxon>
        <taxon>Pseudomonadati</taxon>
        <taxon>Pseudomonadota</taxon>
        <taxon>Gammaproteobacteria</taxon>
        <taxon>Enterobacterales</taxon>
        <taxon>Thorselliaceae</taxon>
        <taxon>Thorsellia</taxon>
    </lineage>
</organism>
<evidence type="ECO:0000313" key="6">
    <source>
        <dbReference type="Proteomes" id="UP001589758"/>
    </source>
</evidence>
<sequence>MLFKKNSSYNLSFILIGFLLYFTLNSTSVFASVLQREIYQHFLANLTTTSLKENQTELIGLKGYPLHRYAEYRLMLEHLEDISVEEVIHFIQTEPKSAVNESLIASFLQKWAVTDAWTSIELLRTSIEMSYDALSIENQCILHQSALNNGINIDLKTLSTLWLSERSLPKRCDSIVEYYLTQVDKDNALLERAVLAINGNNMQLANYLVKQLSPEIREQESALLAWLKNSKDIMPLIDKPFTKVTQKIALHAFTYHAKYYLSSAIALQDSFAKAQALNDDQRKLLSDILLKQLLFLNNPSKEERALREDLFQKTNNDELIAYRIRIALRENDWDTIRLGIEQLSQEAKQEDTWMYWQARLLLKDDKTEQANELLLKLIDGRGFYPMVAAQTLNVPYELKVPQTNKVVLSAHDKKIIERVSEFMALGQLGPARREWRFGTLNTDKTGQIGLAQYAIDRGWAELAVSATIDGKLWDSIELRFPTAYLDTFKQHVNTKEVTLSYALAIARQESAWSFDVISPAGAKGLMQVMPATAKQVAKEHDILNYQSDKDLLNPLMNIQIGVNYLNDRLLDYDNNRIFATAAYNAGKARVAFWLNRTQSQVDSVQFIEAISYPETRQYVKNVLAFDFYYQYILTKQGLNIPTNPHILTEDEWQMMY</sequence>
<dbReference type="Proteomes" id="UP001589758">
    <property type="component" value="Unassembled WGS sequence"/>
</dbReference>
<dbReference type="EMBL" id="JBHLXE010000016">
    <property type="protein sequence ID" value="MFC0178860.1"/>
    <property type="molecule type" value="Genomic_DNA"/>
</dbReference>
<accession>A0ABV6C7D7</accession>
<feature type="domain" description="Transglycosylase SLT" evidence="3">
    <location>
        <begin position="488"/>
        <end position="602"/>
    </location>
</feature>
<dbReference type="RefSeq" id="WP_385875872.1">
    <property type="nucleotide sequence ID" value="NZ_JBHLXE010000016.1"/>
</dbReference>
<dbReference type="PANTHER" id="PTHR37423">
    <property type="entry name" value="SOLUBLE LYTIC MUREIN TRANSGLYCOSYLASE-RELATED"/>
    <property type="match status" value="1"/>
</dbReference>
<evidence type="ECO:0000259" key="4">
    <source>
        <dbReference type="Pfam" id="PF14718"/>
    </source>
</evidence>
<feature type="domain" description="Lytic transglycosylase superhelical linker" evidence="4">
    <location>
        <begin position="413"/>
        <end position="475"/>
    </location>
</feature>
<name>A0ABV6C7D7_9GAMM</name>
<dbReference type="Pfam" id="PF01464">
    <property type="entry name" value="SLT"/>
    <property type="match status" value="1"/>
</dbReference>
<keyword evidence="6" id="KW-1185">Reference proteome</keyword>
<dbReference type="PANTHER" id="PTHR37423:SF5">
    <property type="entry name" value="SOLUBLE LYTIC MUREIN TRANSGLYCOSYLASE"/>
    <property type="match status" value="1"/>
</dbReference>
<evidence type="ECO:0000259" key="3">
    <source>
        <dbReference type="Pfam" id="PF01464"/>
    </source>
</evidence>
<dbReference type="Pfam" id="PF14718">
    <property type="entry name" value="SLT_L"/>
    <property type="match status" value="1"/>
</dbReference>
<keyword evidence="2" id="KW-0732">Signal</keyword>
<dbReference type="Gene3D" id="1.10.1240.20">
    <property type="entry name" value="Lytic transglycosylase, superhelical linker domain"/>
    <property type="match status" value="1"/>
</dbReference>
<reference evidence="5 6" key="1">
    <citation type="submission" date="2024-09" db="EMBL/GenBank/DDBJ databases">
        <authorList>
            <person name="Sun Q."/>
            <person name="Mori K."/>
        </authorList>
    </citation>
    <scope>NUCLEOTIDE SEQUENCE [LARGE SCALE GENOMIC DNA]</scope>
    <source>
        <strain evidence="5 6">CCM 8545</strain>
    </source>
</reference>
<comment type="similarity">
    <text evidence="1">Belongs to the transglycosylase Slt family.</text>
</comment>
<dbReference type="InterPro" id="IPR008258">
    <property type="entry name" value="Transglycosylase_SLT_dom_1"/>
</dbReference>
<comment type="caution">
    <text evidence="5">The sequence shown here is derived from an EMBL/GenBank/DDBJ whole genome shotgun (WGS) entry which is preliminary data.</text>
</comment>
<dbReference type="SUPFAM" id="SSF48435">
    <property type="entry name" value="Bacterial muramidases"/>
    <property type="match status" value="1"/>
</dbReference>
<dbReference type="Pfam" id="PF00760">
    <property type="entry name" value="Cucumo_coat"/>
    <property type="match status" value="1"/>
</dbReference>